<protein>
    <recommendedName>
        <fullName evidence="4">DUF4440 domain-containing protein</fullName>
    </recommendedName>
</protein>
<organism evidence="2 3">
    <name type="scientific">Mucilaginibacter litoreus</name>
    <dbReference type="NCBI Taxonomy" id="1048221"/>
    <lineage>
        <taxon>Bacteria</taxon>
        <taxon>Pseudomonadati</taxon>
        <taxon>Bacteroidota</taxon>
        <taxon>Sphingobacteriia</taxon>
        <taxon>Sphingobacteriales</taxon>
        <taxon>Sphingobacteriaceae</taxon>
        <taxon>Mucilaginibacter</taxon>
    </lineage>
</organism>
<gene>
    <name evidence="2" type="ORF">ACFQZX_03720</name>
</gene>
<evidence type="ECO:0000313" key="2">
    <source>
        <dbReference type="EMBL" id="MFD0792710.1"/>
    </source>
</evidence>
<sequence>MFCKNLLTACCLLLAAGSYAQTLKNEHLRAIIDAEHNFAHKAHDESMKAAFTANLDSSGIVVNGNDFVNGLELYSTAKTDTTSLLLWYPEYAQVNDRETFGFTSGPYHYYASKKDKPVASGYFFSVWKKDGSGKFKVMFDGGVTHPVPNGDFLSAQAMQSDFKLINSIANNTNDGSLYLEALNDGIIRHPEKALKYLAPNALVLRPGKFAINSSGSLNMYKADSTINFIHLVKGGGYDDSKSMYYCYGSMAKDAASAQQGKYCGYFVQVWQKRRQGWQLSADVKQY</sequence>
<feature type="chain" id="PRO_5045772054" description="DUF4440 domain-containing protein" evidence="1">
    <location>
        <begin position="21"/>
        <end position="286"/>
    </location>
</feature>
<keyword evidence="1" id="KW-0732">Signal</keyword>
<evidence type="ECO:0008006" key="4">
    <source>
        <dbReference type="Google" id="ProtNLM"/>
    </source>
</evidence>
<dbReference type="EMBL" id="JBHTHZ010000002">
    <property type="protein sequence ID" value="MFD0792710.1"/>
    <property type="molecule type" value="Genomic_DNA"/>
</dbReference>
<keyword evidence="3" id="KW-1185">Reference proteome</keyword>
<proteinExistence type="predicted"/>
<evidence type="ECO:0000313" key="3">
    <source>
        <dbReference type="Proteomes" id="UP001597010"/>
    </source>
</evidence>
<dbReference type="Proteomes" id="UP001597010">
    <property type="component" value="Unassembled WGS sequence"/>
</dbReference>
<reference evidence="3" key="1">
    <citation type="journal article" date="2019" name="Int. J. Syst. Evol. Microbiol.">
        <title>The Global Catalogue of Microorganisms (GCM) 10K type strain sequencing project: providing services to taxonomists for standard genome sequencing and annotation.</title>
        <authorList>
            <consortium name="The Broad Institute Genomics Platform"/>
            <consortium name="The Broad Institute Genome Sequencing Center for Infectious Disease"/>
            <person name="Wu L."/>
            <person name="Ma J."/>
        </authorList>
    </citation>
    <scope>NUCLEOTIDE SEQUENCE [LARGE SCALE GENOMIC DNA]</scope>
    <source>
        <strain evidence="3">CCUG 61484</strain>
    </source>
</reference>
<feature type="signal peptide" evidence="1">
    <location>
        <begin position="1"/>
        <end position="20"/>
    </location>
</feature>
<accession>A0ABW3APE8</accession>
<comment type="caution">
    <text evidence="2">The sequence shown here is derived from an EMBL/GenBank/DDBJ whole genome shotgun (WGS) entry which is preliminary data.</text>
</comment>
<name>A0ABW3APE8_9SPHI</name>
<evidence type="ECO:0000256" key="1">
    <source>
        <dbReference type="SAM" id="SignalP"/>
    </source>
</evidence>
<dbReference type="RefSeq" id="WP_377111418.1">
    <property type="nucleotide sequence ID" value="NZ_JBHTHZ010000002.1"/>
</dbReference>